<protein>
    <recommendedName>
        <fullName evidence="3">RNase H type-1 domain-containing protein</fullName>
    </recommendedName>
</protein>
<dbReference type="EMBL" id="QXFW01001062">
    <property type="protein sequence ID" value="KAE8997291.1"/>
    <property type="molecule type" value="Genomic_DNA"/>
</dbReference>
<organism evidence="1 2">
    <name type="scientific">Phytophthora fragariae</name>
    <dbReference type="NCBI Taxonomy" id="53985"/>
    <lineage>
        <taxon>Eukaryota</taxon>
        <taxon>Sar</taxon>
        <taxon>Stramenopiles</taxon>
        <taxon>Oomycota</taxon>
        <taxon>Peronosporomycetes</taxon>
        <taxon>Peronosporales</taxon>
        <taxon>Peronosporaceae</taxon>
        <taxon>Phytophthora</taxon>
    </lineage>
</organism>
<name>A0A6A3JR74_9STRA</name>
<comment type="caution">
    <text evidence="1">The sequence shown here is derived from an EMBL/GenBank/DDBJ whole genome shotgun (WGS) entry which is preliminary data.</text>
</comment>
<evidence type="ECO:0000313" key="1">
    <source>
        <dbReference type="EMBL" id="KAE8997291.1"/>
    </source>
</evidence>
<proteinExistence type="predicted"/>
<accession>A0A6A3JR74</accession>
<evidence type="ECO:0008006" key="3">
    <source>
        <dbReference type="Google" id="ProtNLM"/>
    </source>
</evidence>
<evidence type="ECO:0000313" key="2">
    <source>
        <dbReference type="Proteomes" id="UP000460718"/>
    </source>
</evidence>
<dbReference type="AlphaFoldDB" id="A0A6A3JR74"/>
<dbReference type="Proteomes" id="UP000460718">
    <property type="component" value="Unassembled WGS sequence"/>
</dbReference>
<sequence length="209" mass="24150">MLIEKFKSMRLVHVKREYNQAEDYLTSKTLALGVSWQTEVPEELEHLVQVSKIHKKLMKPLVILDAAAQGNPPQRDMPGETPNDIGQGLESAPLSTAVRIMVAVIRSHVQEQPESDELMGPLEYQAPRWRRIMVHQKCDNQLMEIKKFLKSDLDCFSRGQIRRISKQAELYALNVRDILFRLGRATNDRHMPDELRLVVPESLRPDLLY</sequence>
<reference evidence="1 2" key="1">
    <citation type="submission" date="2018-09" db="EMBL/GenBank/DDBJ databases">
        <title>Genomic investigation of the strawberry pathogen Phytophthora fragariae indicates pathogenicity is determined by transcriptional variation in three key races.</title>
        <authorList>
            <person name="Adams T.M."/>
            <person name="Armitage A.D."/>
            <person name="Sobczyk M.K."/>
            <person name="Bates H.J."/>
            <person name="Dunwell J.M."/>
            <person name="Nellist C.F."/>
            <person name="Harrison R.J."/>
        </authorList>
    </citation>
    <scope>NUCLEOTIDE SEQUENCE [LARGE SCALE GENOMIC DNA]</scope>
    <source>
        <strain evidence="1 2">SCRP245</strain>
    </source>
</reference>
<gene>
    <name evidence="1" type="ORF">PF011_g15544</name>
</gene>